<dbReference type="AlphaFoldDB" id="A0A2G8Y3J7"/>
<reference evidence="2 3" key="1">
    <citation type="journal article" date="2016" name="Nat. Commun.">
        <title>Local admixture of amplified and diversified secreted pathogenesis determinants shapes mosaic Toxoplasma gondii genomes.</title>
        <authorList>
            <person name="Lorenzi H."/>
            <person name="Khan A."/>
            <person name="Behnke M.S."/>
            <person name="Namasivayam S."/>
            <person name="Swapna L.S."/>
            <person name="Hadjithomas M."/>
            <person name="Karamycheva S."/>
            <person name="Pinney D."/>
            <person name="Brunk B.P."/>
            <person name="Ajioka J.W."/>
            <person name="Ajzenberg D."/>
            <person name="Boothroyd J.C."/>
            <person name="Boyle J.P."/>
            <person name="Darde M.L."/>
            <person name="Diaz-Miranda M.A."/>
            <person name="Dubey J.P."/>
            <person name="Fritz H.M."/>
            <person name="Gennari S.M."/>
            <person name="Gregory B.D."/>
            <person name="Kim K."/>
            <person name="Saeij J.P."/>
            <person name="Su C."/>
            <person name="White M.W."/>
            <person name="Zhu X.Q."/>
            <person name="Howe D.K."/>
            <person name="Rosenthal B.M."/>
            <person name="Grigg M.E."/>
            <person name="Parkinson J."/>
            <person name="Liu L."/>
            <person name="Kissinger J.C."/>
            <person name="Roos D.S."/>
            <person name="Sibley L.D."/>
        </authorList>
    </citation>
    <scope>NUCLEOTIDE SEQUENCE [LARGE SCALE GENOMIC DNA]</scope>
    <source>
        <strain evidence="2 3">COUG</strain>
    </source>
</reference>
<keyword evidence="1" id="KW-1133">Transmembrane helix</keyword>
<accession>A0A2G8Y3J7</accession>
<evidence type="ECO:0000256" key="1">
    <source>
        <dbReference type="SAM" id="Phobius"/>
    </source>
</evidence>
<sequence>MQTIICGLHAAAPSNTAKLRRPATLQSFGAVATRETSRRRSSLASLWERLGFLMPLTLVLSLLHLPLFLFFLSFQTVHCVKDHSLFFSQSLLRQTPFRFYLLDSKAFHSDSKEPTKRTPTDAFLLFLSSSATTFSSTICSRIARQTKSRKTHHFLARASDFQDAKLLLPPPSPPSETQN</sequence>
<proteinExistence type="predicted"/>
<keyword evidence="1 2" id="KW-0812">Transmembrane</keyword>
<dbReference type="Proteomes" id="UP000236343">
    <property type="component" value="Unassembled WGS sequence"/>
</dbReference>
<gene>
    <name evidence="2" type="ORF">TGCOUG_264468</name>
</gene>
<evidence type="ECO:0000313" key="3">
    <source>
        <dbReference type="Proteomes" id="UP000236343"/>
    </source>
</evidence>
<evidence type="ECO:0000313" key="2">
    <source>
        <dbReference type="EMBL" id="PIM01858.1"/>
    </source>
</evidence>
<name>A0A2G8Y3J7_TOXGO</name>
<keyword evidence="1" id="KW-0472">Membrane</keyword>
<organism evidence="2 3">
    <name type="scientific">Toxoplasma gondii COUG</name>
    <dbReference type="NCBI Taxonomy" id="1074873"/>
    <lineage>
        <taxon>Eukaryota</taxon>
        <taxon>Sar</taxon>
        <taxon>Alveolata</taxon>
        <taxon>Apicomplexa</taxon>
        <taxon>Conoidasida</taxon>
        <taxon>Coccidia</taxon>
        <taxon>Eucoccidiorida</taxon>
        <taxon>Eimeriorina</taxon>
        <taxon>Sarcocystidae</taxon>
        <taxon>Toxoplasma</taxon>
    </lineage>
</organism>
<protein>
    <submittedName>
        <fullName evidence="2">Putative transmembrane protein</fullName>
    </submittedName>
</protein>
<dbReference type="EMBL" id="AGQR02001403">
    <property type="protein sequence ID" value="PIM01858.1"/>
    <property type="molecule type" value="Genomic_DNA"/>
</dbReference>
<dbReference type="VEuPathDB" id="ToxoDB:TGCOUG_264468"/>
<comment type="caution">
    <text evidence="2">The sequence shown here is derived from an EMBL/GenBank/DDBJ whole genome shotgun (WGS) entry which is preliminary data.</text>
</comment>
<feature type="transmembrane region" description="Helical" evidence="1">
    <location>
        <begin position="50"/>
        <end position="74"/>
    </location>
</feature>